<name>A0AAV8C824_9POAL</name>
<dbReference type="InterPro" id="IPR032838">
    <property type="entry name" value="Vwaint_dom"/>
</dbReference>
<dbReference type="SUPFAM" id="SSF53300">
    <property type="entry name" value="vWA-like"/>
    <property type="match status" value="1"/>
</dbReference>
<accession>A0AAV8C824</accession>
<reference evidence="2" key="1">
    <citation type="submission" date="2022-08" db="EMBL/GenBank/DDBJ databases">
        <authorList>
            <person name="Marques A."/>
        </authorList>
    </citation>
    <scope>NUCLEOTIDE SEQUENCE</scope>
    <source>
        <strain evidence="2">RhyPub2mFocal</strain>
        <tissue evidence="2">Leaves</tissue>
    </source>
</reference>
<sequence length="464" mass="51486">MMRFDDDEPIVLPPGPKPIVPGRVKLEIRNNEKVPMDDNTQKVLLTFTGEENSRSPLDIVAVLDLSGSMQGQRLEELKRTMLFVMAKLSPVDRLSIVTYSSNAKRLCPLRLVTPTSKREIEVSINSLCAFGGTNTEAGLRMGLDILNHRKCNRGRVGAIMLMSDGMQTHSDARNVEVGDVTVHTFGFGDEQDPVVLKAIADHSQGGTYSDLSLGNLSLGFAQCLGGLLSVVAQDLTLVLHLPDEQTCNYRSQVWIPSTTRLGDLCIKECRKVLMEVHLPRGLTDILKVSYTYKFDGEIFESDPLTISVQRTVEVTAAQQQTLPDVRAEDIRLRIVRIMKVATVDADSRNLESARDKLIRGIKSPTGFSKEEVGGSSSKQKEDVGALWAQLNGELKYDLRAQLEELLELMESQYIYERKGRAFAYSLLSSHSAQKPAGRGYNMEKFATPQMYDFLLEAAGLDVKS</sequence>
<protein>
    <submittedName>
        <fullName evidence="2">Inter-alpha-trypsin inhibitor heavy chain-like protein</fullName>
    </submittedName>
</protein>
<dbReference type="SMART" id="SM00327">
    <property type="entry name" value="VWA"/>
    <property type="match status" value="1"/>
</dbReference>
<evidence type="ECO:0000313" key="3">
    <source>
        <dbReference type="Proteomes" id="UP001140206"/>
    </source>
</evidence>
<dbReference type="PANTHER" id="PTHR10579:SF129">
    <property type="entry name" value="OS01G0640200 PROTEIN"/>
    <property type="match status" value="1"/>
</dbReference>
<dbReference type="Proteomes" id="UP001140206">
    <property type="component" value="Chromosome 5"/>
</dbReference>
<dbReference type="InterPro" id="IPR051266">
    <property type="entry name" value="CLCR"/>
</dbReference>
<dbReference type="Gene3D" id="3.40.50.410">
    <property type="entry name" value="von Willebrand factor, type A domain"/>
    <property type="match status" value="1"/>
</dbReference>
<dbReference type="PROSITE" id="PS50234">
    <property type="entry name" value="VWFA"/>
    <property type="match status" value="1"/>
</dbReference>
<dbReference type="EMBL" id="JAMFTS010000005">
    <property type="protein sequence ID" value="KAJ4751792.1"/>
    <property type="molecule type" value="Genomic_DNA"/>
</dbReference>
<proteinExistence type="predicted"/>
<organism evidence="2 3">
    <name type="scientific">Rhynchospora pubera</name>
    <dbReference type="NCBI Taxonomy" id="906938"/>
    <lineage>
        <taxon>Eukaryota</taxon>
        <taxon>Viridiplantae</taxon>
        <taxon>Streptophyta</taxon>
        <taxon>Embryophyta</taxon>
        <taxon>Tracheophyta</taxon>
        <taxon>Spermatophyta</taxon>
        <taxon>Magnoliopsida</taxon>
        <taxon>Liliopsida</taxon>
        <taxon>Poales</taxon>
        <taxon>Cyperaceae</taxon>
        <taxon>Cyperoideae</taxon>
        <taxon>Rhynchosporeae</taxon>
        <taxon>Rhynchospora</taxon>
    </lineage>
</organism>
<dbReference type="InterPro" id="IPR036465">
    <property type="entry name" value="vWFA_dom_sf"/>
</dbReference>
<dbReference type="AlphaFoldDB" id="A0AAV8C824"/>
<feature type="domain" description="VWFA" evidence="1">
    <location>
        <begin position="58"/>
        <end position="231"/>
    </location>
</feature>
<dbReference type="PANTHER" id="PTHR10579">
    <property type="entry name" value="CALCIUM-ACTIVATED CHLORIDE CHANNEL REGULATOR"/>
    <property type="match status" value="1"/>
</dbReference>
<dbReference type="Pfam" id="PF00092">
    <property type="entry name" value="VWA"/>
    <property type="match status" value="1"/>
</dbReference>
<dbReference type="InterPro" id="IPR002035">
    <property type="entry name" value="VWF_A"/>
</dbReference>
<evidence type="ECO:0000313" key="2">
    <source>
        <dbReference type="EMBL" id="KAJ4751792.1"/>
    </source>
</evidence>
<evidence type="ECO:0000259" key="1">
    <source>
        <dbReference type="PROSITE" id="PS50234"/>
    </source>
</evidence>
<dbReference type="Pfam" id="PF14624">
    <property type="entry name" value="Vwaint"/>
    <property type="match status" value="1"/>
</dbReference>
<gene>
    <name evidence="2" type="ORF">LUZ62_086197</name>
</gene>
<keyword evidence="3" id="KW-1185">Reference proteome</keyword>
<comment type="caution">
    <text evidence="2">The sequence shown here is derived from an EMBL/GenBank/DDBJ whole genome shotgun (WGS) entry which is preliminary data.</text>
</comment>